<keyword evidence="1" id="KW-0175">Coiled coil</keyword>
<organism evidence="3 4">
    <name type="scientific">Paramecium primaurelia</name>
    <dbReference type="NCBI Taxonomy" id="5886"/>
    <lineage>
        <taxon>Eukaryota</taxon>
        <taxon>Sar</taxon>
        <taxon>Alveolata</taxon>
        <taxon>Ciliophora</taxon>
        <taxon>Intramacronucleata</taxon>
        <taxon>Oligohymenophorea</taxon>
        <taxon>Peniculida</taxon>
        <taxon>Parameciidae</taxon>
        <taxon>Paramecium</taxon>
    </lineage>
</organism>
<feature type="region of interest" description="Disordered" evidence="2">
    <location>
        <begin position="361"/>
        <end position="381"/>
    </location>
</feature>
<dbReference type="Proteomes" id="UP000688137">
    <property type="component" value="Unassembled WGS sequence"/>
</dbReference>
<accession>A0A8S1NGT4</accession>
<feature type="coiled-coil region" evidence="1">
    <location>
        <begin position="386"/>
        <end position="436"/>
    </location>
</feature>
<dbReference type="OMA" id="QSIRIKF"/>
<proteinExistence type="predicted"/>
<dbReference type="EMBL" id="CAJJDM010000092">
    <property type="protein sequence ID" value="CAD8091928.1"/>
    <property type="molecule type" value="Genomic_DNA"/>
</dbReference>
<protein>
    <submittedName>
        <fullName evidence="3">Uncharacterized protein</fullName>
    </submittedName>
</protein>
<evidence type="ECO:0000313" key="3">
    <source>
        <dbReference type="EMBL" id="CAD8091928.1"/>
    </source>
</evidence>
<evidence type="ECO:0000256" key="1">
    <source>
        <dbReference type="SAM" id="Coils"/>
    </source>
</evidence>
<feature type="coiled-coil region" evidence="1">
    <location>
        <begin position="56"/>
        <end position="146"/>
    </location>
</feature>
<reference evidence="3" key="1">
    <citation type="submission" date="2021-01" db="EMBL/GenBank/DDBJ databases">
        <authorList>
            <consortium name="Genoscope - CEA"/>
            <person name="William W."/>
        </authorList>
    </citation>
    <scope>NUCLEOTIDE SEQUENCE</scope>
</reference>
<dbReference type="AlphaFoldDB" id="A0A8S1NGT4"/>
<gene>
    <name evidence="3" type="ORF">PPRIM_AZ9-3.1.T0890131</name>
</gene>
<sequence length="440" mass="52991">MHHREQRITQRAFSSTSPTTPTMSNAYASAMKNMQDKLKYDGIRKSIDISPQDIIIEHLKQQISELSGEKERLQFQLSKIQQELEMNNKASQQIEQLQVERLQHLKDYQDRVSELIRKNEELKHDKHELQSSNEYLQRQLQAYKNNEKGLLHKAELKKFEENSTLLNTIQEYKQKLEYKDSIICNLESRIDYLDKELQHIQKEYDNYKQQHPQIRLNEFEKQINNLRYQLDEKDRVYYKSIDEVQTNRICREEQMAKRIQELVVKTLEYQDIIQQLTLDYKDLNMKYQSIRIKFDQEDKNQRQFKQDFEESYYNQGYKNQKTVNKLNLDQILPTYFSPRINENTRQSQLKQVIRDCLEDMKNTGQSPEKKNVAKKRLTSPISPQQQNEIEIKLKFLNERYETLIRQAQQENDMKCKANIRKQLLEIAEQIKEATKINKII</sequence>
<keyword evidence="4" id="KW-1185">Reference proteome</keyword>
<feature type="coiled-coil region" evidence="1">
    <location>
        <begin position="190"/>
        <end position="236"/>
    </location>
</feature>
<evidence type="ECO:0000313" key="4">
    <source>
        <dbReference type="Proteomes" id="UP000688137"/>
    </source>
</evidence>
<feature type="compositionally biased region" description="Basic and acidic residues" evidence="2">
    <location>
        <begin position="361"/>
        <end position="371"/>
    </location>
</feature>
<feature type="region of interest" description="Disordered" evidence="2">
    <location>
        <begin position="1"/>
        <end position="22"/>
    </location>
</feature>
<comment type="caution">
    <text evidence="3">The sequence shown here is derived from an EMBL/GenBank/DDBJ whole genome shotgun (WGS) entry which is preliminary data.</text>
</comment>
<name>A0A8S1NGT4_PARPR</name>
<evidence type="ECO:0000256" key="2">
    <source>
        <dbReference type="SAM" id="MobiDB-lite"/>
    </source>
</evidence>